<feature type="region of interest" description="Disordered" evidence="1">
    <location>
        <begin position="1"/>
        <end position="28"/>
    </location>
</feature>
<feature type="compositionally biased region" description="Basic residues" evidence="1">
    <location>
        <begin position="1"/>
        <end position="25"/>
    </location>
</feature>
<dbReference type="AlphaFoldDB" id="A0A6J4S6V0"/>
<dbReference type="EMBL" id="CADCVL010000335">
    <property type="protein sequence ID" value="CAA9487693.1"/>
    <property type="molecule type" value="Genomic_DNA"/>
</dbReference>
<gene>
    <name evidence="2" type="ORF">AVDCRST_MAG65-1832</name>
</gene>
<proteinExistence type="predicted"/>
<feature type="non-terminal residue" evidence="2">
    <location>
        <position position="98"/>
    </location>
</feature>
<organism evidence="2">
    <name type="scientific">uncultured Solirubrobacteraceae bacterium</name>
    <dbReference type="NCBI Taxonomy" id="1162706"/>
    <lineage>
        <taxon>Bacteria</taxon>
        <taxon>Bacillati</taxon>
        <taxon>Actinomycetota</taxon>
        <taxon>Thermoleophilia</taxon>
        <taxon>Solirubrobacterales</taxon>
        <taxon>Solirubrobacteraceae</taxon>
        <taxon>environmental samples</taxon>
    </lineage>
</organism>
<accession>A0A6J4S6V0</accession>
<feature type="compositionally biased region" description="Low complexity" evidence="1">
    <location>
        <begin position="56"/>
        <end position="70"/>
    </location>
</feature>
<reference evidence="2" key="1">
    <citation type="submission" date="2020-02" db="EMBL/GenBank/DDBJ databases">
        <authorList>
            <person name="Meier V. D."/>
        </authorList>
    </citation>
    <scope>NUCLEOTIDE SEQUENCE</scope>
    <source>
        <strain evidence="2">AVDCRST_MAG65</strain>
    </source>
</reference>
<name>A0A6J4S6V0_9ACTN</name>
<evidence type="ECO:0000256" key="1">
    <source>
        <dbReference type="SAM" id="MobiDB-lite"/>
    </source>
</evidence>
<feature type="region of interest" description="Disordered" evidence="1">
    <location>
        <begin position="43"/>
        <end position="98"/>
    </location>
</feature>
<sequence>EARVRSNRARARRRRDRPRRGRLLRPGRELRLRTREVRGLGTNRRAWHPVGGARGARGLPRPRGRLLVPLPDGPCDRAPGAPPRRGPAQGDGRRGAAV</sequence>
<evidence type="ECO:0000313" key="2">
    <source>
        <dbReference type="EMBL" id="CAA9487693.1"/>
    </source>
</evidence>
<feature type="non-terminal residue" evidence="2">
    <location>
        <position position="1"/>
    </location>
</feature>
<protein>
    <submittedName>
        <fullName evidence="2">Uncharacterized protein</fullName>
    </submittedName>
</protein>